<evidence type="ECO:0000256" key="9">
    <source>
        <dbReference type="ARBA" id="ARBA00023235"/>
    </source>
</evidence>
<keyword evidence="5" id="KW-0479">Metal-binding</keyword>
<dbReference type="EMBL" id="JAVFHQ010000026">
    <property type="protein sequence ID" value="KAK4544162.1"/>
    <property type="molecule type" value="Genomic_DNA"/>
</dbReference>
<feature type="region of interest" description="Disordered" evidence="11">
    <location>
        <begin position="1"/>
        <end position="23"/>
    </location>
</feature>
<dbReference type="PRINTS" id="PR01550">
    <property type="entry name" value="TOP6AFAMILY"/>
</dbReference>
<dbReference type="EC" id="5.6.2.2" evidence="4"/>
<dbReference type="GO" id="GO:0003918">
    <property type="term" value="F:DNA topoisomerase type II (double strand cut, ATP-hydrolyzing) activity"/>
    <property type="evidence" value="ECO:0007669"/>
    <property type="project" value="UniProtKB-UniRule"/>
</dbReference>
<keyword evidence="15" id="KW-1185">Reference proteome</keyword>
<dbReference type="PANTHER" id="PTHR10848:SF0">
    <property type="entry name" value="MEIOTIC RECOMBINATION PROTEIN SPO11"/>
    <property type="match status" value="1"/>
</dbReference>
<dbReference type="InterPro" id="IPR036078">
    <property type="entry name" value="Spo11/TopoVI_A_sf"/>
</dbReference>
<comment type="caution">
    <text evidence="14">The sequence shown here is derived from an EMBL/GenBank/DDBJ whole genome shotgun (WGS) entry which is preliminary data.</text>
</comment>
<dbReference type="SUPFAM" id="SSF56726">
    <property type="entry name" value="DNA topoisomerase IV, alpha subunit"/>
    <property type="match status" value="1"/>
</dbReference>
<dbReference type="PANTHER" id="PTHR10848">
    <property type="entry name" value="MEIOTIC RECOMBINATION PROTEIN SPO11"/>
    <property type="match status" value="1"/>
</dbReference>
<evidence type="ECO:0000256" key="5">
    <source>
        <dbReference type="ARBA" id="ARBA00022723"/>
    </source>
</evidence>
<accession>A0AAV9JH54</accession>
<evidence type="ECO:0000256" key="8">
    <source>
        <dbReference type="ARBA" id="ARBA00023125"/>
    </source>
</evidence>
<evidence type="ECO:0000256" key="2">
    <source>
        <dbReference type="ARBA" id="ARBA00001946"/>
    </source>
</evidence>
<dbReference type="FunFam" id="3.40.1360.10:FF:000018">
    <property type="entry name" value="Type II DNA topoisomerase VI subunit A"/>
    <property type="match status" value="1"/>
</dbReference>
<dbReference type="GO" id="GO:0000706">
    <property type="term" value="P:meiotic DNA double-strand break processing"/>
    <property type="evidence" value="ECO:0007669"/>
    <property type="project" value="TreeGrafter"/>
</dbReference>
<feature type="domain" description="Spo11/DNA topoisomerase VI subunit A N-terminal" evidence="12">
    <location>
        <begin position="168"/>
        <end position="229"/>
    </location>
</feature>
<dbReference type="Pfam" id="PF04406">
    <property type="entry name" value="TP6A_N"/>
    <property type="match status" value="1"/>
</dbReference>
<evidence type="ECO:0000259" key="12">
    <source>
        <dbReference type="Pfam" id="PF04406"/>
    </source>
</evidence>
<evidence type="ECO:0000313" key="15">
    <source>
        <dbReference type="Proteomes" id="UP001324427"/>
    </source>
</evidence>
<dbReference type="GO" id="GO:0003677">
    <property type="term" value="F:DNA binding"/>
    <property type="evidence" value="ECO:0007669"/>
    <property type="project" value="UniProtKB-UniRule"/>
</dbReference>
<gene>
    <name evidence="14" type="ORF">LTR36_004372</name>
</gene>
<dbReference type="PROSITE" id="PS52041">
    <property type="entry name" value="TOPO_IIB"/>
    <property type="match status" value="1"/>
</dbReference>
<dbReference type="Proteomes" id="UP001324427">
    <property type="component" value="Unassembled WGS sequence"/>
</dbReference>
<keyword evidence="7 10" id="KW-0799">Topoisomerase</keyword>
<protein>
    <recommendedName>
        <fullName evidence="4">DNA topoisomerase (ATP-hydrolyzing)</fullName>
        <ecNumber evidence="4">5.6.2.2</ecNumber>
    </recommendedName>
</protein>
<dbReference type="InterPro" id="IPR013049">
    <property type="entry name" value="Spo11/TopoVI_A_N"/>
</dbReference>
<evidence type="ECO:0000256" key="6">
    <source>
        <dbReference type="ARBA" id="ARBA00022842"/>
    </source>
</evidence>
<evidence type="ECO:0000256" key="1">
    <source>
        <dbReference type="ARBA" id="ARBA00000185"/>
    </source>
</evidence>
<evidence type="ECO:0000313" key="14">
    <source>
        <dbReference type="EMBL" id="KAK4544162.1"/>
    </source>
</evidence>
<evidence type="ECO:0000256" key="11">
    <source>
        <dbReference type="SAM" id="MobiDB-lite"/>
    </source>
</evidence>
<dbReference type="Pfam" id="PF21180">
    <property type="entry name" value="TOP6A-Spo11_Toprim"/>
    <property type="match status" value="1"/>
</dbReference>
<dbReference type="GO" id="GO:0000228">
    <property type="term" value="C:nuclear chromosome"/>
    <property type="evidence" value="ECO:0007669"/>
    <property type="project" value="TreeGrafter"/>
</dbReference>
<dbReference type="InterPro" id="IPR002815">
    <property type="entry name" value="Spo11/TopoVI_A"/>
</dbReference>
<keyword evidence="9 10" id="KW-0413">Isomerase</keyword>
<dbReference type="GO" id="GO:0042138">
    <property type="term" value="P:meiotic DNA double-strand break formation"/>
    <property type="evidence" value="ECO:0007669"/>
    <property type="project" value="TreeGrafter"/>
</dbReference>
<proteinExistence type="inferred from homology"/>
<dbReference type="Gene3D" id="1.10.10.10">
    <property type="entry name" value="Winged helix-like DNA-binding domain superfamily/Winged helix DNA-binding domain"/>
    <property type="match status" value="1"/>
</dbReference>
<evidence type="ECO:0000256" key="10">
    <source>
        <dbReference type="PROSITE-ProRule" id="PRU01385"/>
    </source>
</evidence>
<feature type="active site" description="O-(5'-phospho-DNA)-tyrosine intermediate" evidence="10">
    <location>
        <position position="197"/>
    </location>
</feature>
<dbReference type="CDD" id="cd00223">
    <property type="entry name" value="TOPRIM_TopoIIB_SPO"/>
    <property type="match status" value="1"/>
</dbReference>
<feature type="compositionally biased region" description="Polar residues" evidence="11">
    <location>
        <begin position="45"/>
        <end position="54"/>
    </location>
</feature>
<feature type="region of interest" description="Disordered" evidence="11">
    <location>
        <begin position="35"/>
        <end position="94"/>
    </location>
</feature>
<dbReference type="GO" id="GO:0046872">
    <property type="term" value="F:metal ion binding"/>
    <property type="evidence" value="ECO:0007669"/>
    <property type="project" value="UniProtKB-KW"/>
</dbReference>
<dbReference type="GO" id="GO:0005524">
    <property type="term" value="F:ATP binding"/>
    <property type="evidence" value="ECO:0007669"/>
    <property type="project" value="InterPro"/>
</dbReference>
<feature type="domain" description="Topoisomerase 6 subunit A/Spo11 TOPRIM" evidence="13">
    <location>
        <begin position="279"/>
        <end position="454"/>
    </location>
</feature>
<dbReference type="GO" id="GO:0007131">
    <property type="term" value="P:reciprocal meiotic recombination"/>
    <property type="evidence" value="ECO:0007669"/>
    <property type="project" value="TreeGrafter"/>
</dbReference>
<evidence type="ECO:0000256" key="4">
    <source>
        <dbReference type="ARBA" id="ARBA00012895"/>
    </source>
</evidence>
<sequence>MDDEDFEDLFGGGNVLEDSSQESLTNAAANLAFYESDDEKRMHGRQTSPATSLGSEDDEHSERKLARAATLTPGVGEQPDERDPPISAGSPPLSLQVQSRSVISKIEEVFEQIADGMISKHNEICLTLKVRSKPTTATAVTQGHDVSHQAEARSRRVCFPGKSAEEAWRFTVVIRILELVHEALRSGVTLSKRDIYYRDPALFGSQAHVDRYVDDIAFTFGIPRSALNVAAMAKGLVAGAFTFCRRDGSVVNAAADRDGILVPSLKEVLSVDMTAVRWIVVIEKEASFRSIASSSFWETLSTQGILVTGKGYPDIATRALLRFLSTSSPQNGFTTPPVYGLVDFDPDGLAILSTYKYGSITLAHESAELRVPQLKWLGLRSEHMLLGGDNTHSSQGLLTLTARDRGKARNMLERSALHGDADSDGADDADQAYARELQVMLMLNMKAELQLLDAVPNGMTDLLDGALGQL</sequence>
<evidence type="ECO:0000259" key="13">
    <source>
        <dbReference type="Pfam" id="PF21180"/>
    </source>
</evidence>
<name>A0AAV9JH54_9PEZI</name>
<comment type="catalytic activity">
    <reaction evidence="1 10">
        <text>ATP-dependent breakage, passage and rejoining of double-stranded DNA.</text>
        <dbReference type="EC" id="5.6.2.2"/>
    </reaction>
</comment>
<evidence type="ECO:0000256" key="3">
    <source>
        <dbReference type="ARBA" id="ARBA00006559"/>
    </source>
</evidence>
<dbReference type="Gene3D" id="3.40.1360.10">
    <property type="match status" value="1"/>
</dbReference>
<dbReference type="AlphaFoldDB" id="A0AAV9JH54"/>
<keyword evidence="6" id="KW-0460">Magnesium</keyword>
<organism evidence="14 15">
    <name type="scientific">Oleoguttula mirabilis</name>
    <dbReference type="NCBI Taxonomy" id="1507867"/>
    <lineage>
        <taxon>Eukaryota</taxon>
        <taxon>Fungi</taxon>
        <taxon>Dikarya</taxon>
        <taxon>Ascomycota</taxon>
        <taxon>Pezizomycotina</taxon>
        <taxon>Dothideomycetes</taxon>
        <taxon>Dothideomycetidae</taxon>
        <taxon>Mycosphaerellales</taxon>
        <taxon>Teratosphaeriaceae</taxon>
        <taxon>Oleoguttula</taxon>
    </lineage>
</organism>
<dbReference type="InterPro" id="IPR034136">
    <property type="entry name" value="TOPRIM_Topo6A/Spo11"/>
</dbReference>
<reference evidence="14 15" key="1">
    <citation type="submission" date="2021-11" db="EMBL/GenBank/DDBJ databases">
        <title>Black yeast isolated from Biological Soil Crust.</title>
        <authorList>
            <person name="Kurbessoian T."/>
        </authorList>
    </citation>
    <scope>NUCLEOTIDE SEQUENCE [LARGE SCALE GENOMIC DNA]</scope>
    <source>
        <strain evidence="14 15">CCFEE 5522</strain>
    </source>
</reference>
<comment type="cofactor">
    <cofactor evidence="2">
        <name>Mg(2+)</name>
        <dbReference type="ChEBI" id="CHEBI:18420"/>
    </cofactor>
</comment>
<comment type="similarity">
    <text evidence="3 10">Belongs to the TOP6A family.</text>
</comment>
<keyword evidence="8 10" id="KW-0238">DNA-binding</keyword>
<dbReference type="InterPro" id="IPR036388">
    <property type="entry name" value="WH-like_DNA-bd_sf"/>
</dbReference>
<evidence type="ECO:0000256" key="7">
    <source>
        <dbReference type="ARBA" id="ARBA00023029"/>
    </source>
</evidence>